<organism evidence="1">
    <name type="scientific">Tetraodon nigroviridis</name>
    <name type="common">Spotted green pufferfish</name>
    <name type="synonym">Chelonodon nigroviridis</name>
    <dbReference type="NCBI Taxonomy" id="99883"/>
    <lineage>
        <taxon>Eukaryota</taxon>
        <taxon>Metazoa</taxon>
        <taxon>Chordata</taxon>
        <taxon>Craniata</taxon>
        <taxon>Vertebrata</taxon>
        <taxon>Euteleostomi</taxon>
        <taxon>Actinopterygii</taxon>
        <taxon>Neopterygii</taxon>
        <taxon>Teleostei</taxon>
        <taxon>Neoteleostei</taxon>
        <taxon>Acanthomorphata</taxon>
        <taxon>Eupercaria</taxon>
        <taxon>Tetraodontiformes</taxon>
        <taxon>Tetradontoidea</taxon>
        <taxon>Tetraodontidae</taxon>
        <taxon>Tetraodon</taxon>
    </lineage>
</organism>
<protein>
    <submittedName>
        <fullName evidence="1">(spotted green pufferfish) hypothetical protein</fullName>
    </submittedName>
</protein>
<proteinExistence type="predicted"/>
<dbReference type="AlphaFoldDB" id="Q4SK50"/>
<sequence>NPTTEALVLIKDVKPGSKNLNIVFIVLEIGK</sequence>
<dbReference type="KEGG" id="tng:GSTEN00016882G001"/>
<reference evidence="1" key="1">
    <citation type="journal article" date="2004" name="Nature">
        <title>Genome duplication in the teleost fish Tetraodon nigroviridis reveals the early vertebrate proto-karyotype.</title>
        <authorList>
            <person name="Jaillon O."/>
            <person name="Aury J.-M."/>
            <person name="Brunet F."/>
            <person name="Petit J.-L."/>
            <person name="Stange-Thomann N."/>
            <person name="Mauceli E."/>
            <person name="Bouneau L."/>
            <person name="Fischer C."/>
            <person name="Ozouf-Costaz C."/>
            <person name="Bernot A."/>
            <person name="Nicaud S."/>
            <person name="Jaffe D."/>
            <person name="Fisher S."/>
            <person name="Lutfalla G."/>
            <person name="Dossat C."/>
            <person name="Segurens B."/>
            <person name="Dasilva C."/>
            <person name="Salanoubat M."/>
            <person name="Levy M."/>
            <person name="Boudet N."/>
            <person name="Castellano S."/>
            <person name="Anthouard V."/>
            <person name="Jubin C."/>
            <person name="Castelli V."/>
            <person name="Katinka M."/>
            <person name="Vacherie B."/>
            <person name="Biemont C."/>
            <person name="Skalli Z."/>
            <person name="Cattolico L."/>
            <person name="Poulain J."/>
            <person name="De Berardinis V."/>
            <person name="Cruaud C."/>
            <person name="Duprat S."/>
            <person name="Brottier P."/>
            <person name="Coutanceau J.-P."/>
            <person name="Gouzy J."/>
            <person name="Parra G."/>
            <person name="Lardier G."/>
            <person name="Chapple C."/>
            <person name="McKernan K.J."/>
            <person name="McEwan P."/>
            <person name="Bosak S."/>
            <person name="Kellis M."/>
            <person name="Volff J.-N."/>
            <person name="Guigo R."/>
            <person name="Zody M.C."/>
            <person name="Mesirov J."/>
            <person name="Lindblad-Toh K."/>
            <person name="Birren B."/>
            <person name="Nusbaum C."/>
            <person name="Kahn D."/>
            <person name="Robinson-Rechavi M."/>
            <person name="Laudet V."/>
            <person name="Schachter V."/>
            <person name="Quetier F."/>
            <person name="Saurin W."/>
            <person name="Scarpelli C."/>
            <person name="Wincker P."/>
            <person name="Lander E.S."/>
            <person name="Weissenbach J."/>
            <person name="Roest Crollius H."/>
        </authorList>
    </citation>
    <scope>NUCLEOTIDE SEQUENCE [LARGE SCALE GENOMIC DNA]</scope>
</reference>
<gene>
    <name evidence="1" type="ORF">GSTENG00016882001</name>
</gene>
<dbReference type="OrthoDB" id="295715at2759"/>
<reference evidence="1" key="2">
    <citation type="submission" date="2004-02" db="EMBL/GenBank/DDBJ databases">
        <authorList>
            <consortium name="Genoscope"/>
            <consortium name="Whitehead Institute Centre for Genome Research"/>
        </authorList>
    </citation>
    <scope>NUCLEOTIDE SEQUENCE</scope>
</reference>
<evidence type="ECO:0000313" key="1">
    <source>
        <dbReference type="EMBL" id="CAF98982.1"/>
    </source>
</evidence>
<comment type="caution">
    <text evidence="1">The sequence shown here is derived from an EMBL/GenBank/DDBJ whole genome shotgun (WGS) entry which is preliminary data.</text>
</comment>
<name>Q4SK50_TETNG</name>
<feature type="non-terminal residue" evidence="1">
    <location>
        <position position="1"/>
    </location>
</feature>
<dbReference type="EMBL" id="CAAE01014570">
    <property type="protein sequence ID" value="CAF98982.1"/>
    <property type="molecule type" value="Genomic_DNA"/>
</dbReference>
<accession>Q4SK50</accession>